<dbReference type="PANTHER" id="PTHR43791:SF3">
    <property type="entry name" value="MAJOR FACILITATOR SUPERFAMILY (MFS) PROFILE DOMAIN-CONTAINING PROTEIN"/>
    <property type="match status" value="1"/>
</dbReference>
<reference evidence="7" key="1">
    <citation type="journal article" date="2020" name="Stud. Mycol.">
        <title>101 Dothideomycetes genomes: a test case for predicting lifestyles and emergence of pathogens.</title>
        <authorList>
            <person name="Haridas S."/>
            <person name="Albert R."/>
            <person name="Binder M."/>
            <person name="Bloem J."/>
            <person name="Labutti K."/>
            <person name="Salamov A."/>
            <person name="Andreopoulos B."/>
            <person name="Baker S."/>
            <person name="Barry K."/>
            <person name="Bills G."/>
            <person name="Bluhm B."/>
            <person name="Cannon C."/>
            <person name="Castanera R."/>
            <person name="Culley D."/>
            <person name="Daum C."/>
            <person name="Ezra D."/>
            <person name="Gonzalez J."/>
            <person name="Henrissat B."/>
            <person name="Kuo A."/>
            <person name="Liang C."/>
            <person name="Lipzen A."/>
            <person name="Lutzoni F."/>
            <person name="Magnuson J."/>
            <person name="Mondo S."/>
            <person name="Nolan M."/>
            <person name="Ohm R."/>
            <person name="Pangilinan J."/>
            <person name="Park H.-J."/>
            <person name="Ramirez L."/>
            <person name="Alfaro M."/>
            <person name="Sun H."/>
            <person name="Tritt A."/>
            <person name="Yoshinaga Y."/>
            <person name="Zwiers L.-H."/>
            <person name="Turgeon B."/>
            <person name="Goodwin S."/>
            <person name="Spatafora J."/>
            <person name="Crous P."/>
            <person name="Grigoriev I."/>
        </authorList>
    </citation>
    <scope>NUCLEOTIDE SEQUENCE</scope>
    <source>
        <strain evidence="7">CBS 107.79</strain>
    </source>
</reference>
<feature type="transmembrane region" description="Helical" evidence="6">
    <location>
        <begin position="20"/>
        <end position="40"/>
    </location>
</feature>
<keyword evidence="5 6" id="KW-0472">Membrane</keyword>
<dbReference type="PANTHER" id="PTHR43791">
    <property type="entry name" value="PERMEASE-RELATED"/>
    <property type="match status" value="1"/>
</dbReference>
<evidence type="ECO:0000313" key="7">
    <source>
        <dbReference type="EMBL" id="KAF1975905.1"/>
    </source>
</evidence>
<dbReference type="AlphaFoldDB" id="A0A6A5VFR4"/>
<dbReference type="SUPFAM" id="SSF103473">
    <property type="entry name" value="MFS general substrate transporter"/>
    <property type="match status" value="1"/>
</dbReference>
<feature type="transmembrane region" description="Helical" evidence="6">
    <location>
        <begin position="268"/>
        <end position="290"/>
    </location>
</feature>
<keyword evidence="3 6" id="KW-0812">Transmembrane</keyword>
<keyword evidence="2" id="KW-0813">Transport</keyword>
<protein>
    <submittedName>
        <fullName evidence="7">Phthalate transporter-like protein</fullName>
    </submittedName>
</protein>
<accession>A0A6A5VFR4</accession>
<organism evidence="7 8">
    <name type="scientific">Bimuria novae-zelandiae CBS 107.79</name>
    <dbReference type="NCBI Taxonomy" id="1447943"/>
    <lineage>
        <taxon>Eukaryota</taxon>
        <taxon>Fungi</taxon>
        <taxon>Dikarya</taxon>
        <taxon>Ascomycota</taxon>
        <taxon>Pezizomycotina</taxon>
        <taxon>Dothideomycetes</taxon>
        <taxon>Pleosporomycetidae</taxon>
        <taxon>Pleosporales</taxon>
        <taxon>Massarineae</taxon>
        <taxon>Didymosphaeriaceae</taxon>
        <taxon>Bimuria</taxon>
    </lineage>
</organism>
<comment type="subcellular location">
    <subcellularLocation>
        <location evidence="1">Membrane</location>
        <topology evidence="1">Multi-pass membrane protein</topology>
    </subcellularLocation>
</comment>
<evidence type="ECO:0000256" key="2">
    <source>
        <dbReference type="ARBA" id="ARBA00022448"/>
    </source>
</evidence>
<evidence type="ECO:0000256" key="5">
    <source>
        <dbReference type="ARBA" id="ARBA00023136"/>
    </source>
</evidence>
<feature type="transmembrane region" description="Helical" evidence="6">
    <location>
        <begin position="52"/>
        <end position="69"/>
    </location>
</feature>
<evidence type="ECO:0000256" key="1">
    <source>
        <dbReference type="ARBA" id="ARBA00004141"/>
    </source>
</evidence>
<name>A0A6A5VFR4_9PLEO</name>
<feature type="transmembrane region" description="Helical" evidence="6">
    <location>
        <begin position="81"/>
        <end position="100"/>
    </location>
</feature>
<evidence type="ECO:0000313" key="8">
    <source>
        <dbReference type="Proteomes" id="UP000800036"/>
    </source>
</evidence>
<keyword evidence="4 6" id="KW-1133">Transmembrane helix</keyword>
<feature type="transmembrane region" description="Helical" evidence="6">
    <location>
        <begin position="132"/>
        <end position="151"/>
    </location>
</feature>
<dbReference type="OrthoDB" id="3639251at2759"/>
<feature type="transmembrane region" description="Helical" evidence="6">
    <location>
        <begin position="385"/>
        <end position="403"/>
    </location>
</feature>
<dbReference type="InterPro" id="IPR011701">
    <property type="entry name" value="MFS"/>
</dbReference>
<dbReference type="GO" id="GO:0022857">
    <property type="term" value="F:transmembrane transporter activity"/>
    <property type="evidence" value="ECO:0007669"/>
    <property type="project" value="InterPro"/>
</dbReference>
<feature type="transmembrane region" description="Helical" evidence="6">
    <location>
        <begin position="163"/>
        <end position="185"/>
    </location>
</feature>
<evidence type="ECO:0000256" key="6">
    <source>
        <dbReference type="SAM" id="Phobius"/>
    </source>
</evidence>
<sequence>MPKPSTTLRKKLVRKIDWRLLPILGALYSISLIFNARVAGMGQDLALNVGDRYTIALVVFFPTYFLFELPSNIVLHKVGSANWLAFIALSWGAVMIGQGFVTNWQTLAVCRALLGFFEAGFFPGCMQKRLGGIYLVAVGVGGIANILAYGIMQMEGVGGLRGWQWIFVLEGILTCVVAIWAWWLILDFPDKAAKQGFLTEHQADWVLRRIEEDRGDSEADPLTWAKFFKHPGDLKLWAFCTLFMSTTVPVYAFSYFTPVILLGMGYSAGVANALTAPPAIVAMITAFAWAWIGDKYTIRPPIIAIQSIICLVGLMLVAYVKNNGVRYFGLFLGIMGCQGNVPAILTYQANNIRMQSKRSVASALQIGFGAIGGIVASTVFRQRDAPEYVFYTLAVLVATSLYFRRMNKKADRQLAAGETVDPIEGQVGFRYTI</sequence>
<feature type="transmembrane region" description="Helical" evidence="6">
    <location>
        <begin position="236"/>
        <end position="256"/>
    </location>
</feature>
<dbReference type="GO" id="GO:0016020">
    <property type="term" value="C:membrane"/>
    <property type="evidence" value="ECO:0007669"/>
    <property type="project" value="UniProtKB-SubCell"/>
</dbReference>
<dbReference type="Gene3D" id="1.20.1250.20">
    <property type="entry name" value="MFS general substrate transporter like domains"/>
    <property type="match status" value="2"/>
</dbReference>
<gene>
    <name evidence="7" type="ORF">BU23DRAFT_578765</name>
</gene>
<dbReference type="InterPro" id="IPR036259">
    <property type="entry name" value="MFS_trans_sf"/>
</dbReference>
<dbReference type="Pfam" id="PF07690">
    <property type="entry name" value="MFS_1"/>
    <property type="match status" value="1"/>
</dbReference>
<feature type="transmembrane region" description="Helical" evidence="6">
    <location>
        <begin position="326"/>
        <end position="347"/>
    </location>
</feature>
<dbReference type="Proteomes" id="UP000800036">
    <property type="component" value="Unassembled WGS sequence"/>
</dbReference>
<dbReference type="EMBL" id="ML976668">
    <property type="protein sequence ID" value="KAF1975905.1"/>
    <property type="molecule type" value="Genomic_DNA"/>
</dbReference>
<evidence type="ECO:0000256" key="3">
    <source>
        <dbReference type="ARBA" id="ARBA00022692"/>
    </source>
</evidence>
<keyword evidence="8" id="KW-1185">Reference proteome</keyword>
<proteinExistence type="predicted"/>
<evidence type="ECO:0000256" key="4">
    <source>
        <dbReference type="ARBA" id="ARBA00022989"/>
    </source>
</evidence>
<feature type="transmembrane region" description="Helical" evidence="6">
    <location>
        <begin position="359"/>
        <end position="379"/>
    </location>
</feature>
<feature type="transmembrane region" description="Helical" evidence="6">
    <location>
        <begin position="302"/>
        <end position="320"/>
    </location>
</feature>